<evidence type="ECO:0000313" key="1">
    <source>
        <dbReference type="EMBL" id="GMQ35537.1"/>
    </source>
</evidence>
<accession>A0ABQ6Q5T0</accession>
<evidence type="ECO:0000313" key="2">
    <source>
        <dbReference type="Proteomes" id="UP001307705"/>
    </source>
</evidence>
<comment type="caution">
    <text evidence="1">The sequence shown here is derived from an EMBL/GenBank/DDBJ whole genome shotgun (WGS) entry which is preliminary data.</text>
</comment>
<name>A0ABQ6Q5T0_9BACT</name>
<keyword evidence="2" id="KW-1185">Reference proteome</keyword>
<reference evidence="1 2" key="1">
    <citation type="submission" date="2023-08" db="EMBL/GenBank/DDBJ databases">
        <title>Draft genome sequence of Algoriphagus taiwanensis.</title>
        <authorList>
            <person name="Takatani N."/>
            <person name="Hosokawa M."/>
            <person name="Sawabe T."/>
        </authorList>
    </citation>
    <scope>NUCLEOTIDE SEQUENCE [LARGE SCALE GENOMIC DNA]</scope>
    <source>
        <strain evidence="1 2">JCM 19755</strain>
    </source>
</reference>
<proteinExistence type="predicted"/>
<dbReference type="EMBL" id="BTPE01000020">
    <property type="protein sequence ID" value="GMQ35537.1"/>
    <property type="molecule type" value="Genomic_DNA"/>
</dbReference>
<dbReference type="Proteomes" id="UP001307705">
    <property type="component" value="Unassembled WGS sequence"/>
</dbReference>
<gene>
    <name evidence="1" type="ORF">Ataiwa_38100</name>
</gene>
<protein>
    <submittedName>
        <fullName evidence="1">Uncharacterized protein</fullName>
    </submittedName>
</protein>
<sequence length="116" mass="13615">MLESKWEIDQEEGRGWSYKNPGEPTLFTSTTADRLNKLELFFRTFLKESRTNGEIYEATLHQGFRPKHAVEVLKGFTAQNQIIVTPTDGQKWRKGSYYINYDDYCNRSNRISIQLT</sequence>
<organism evidence="1 2">
    <name type="scientific">Algoriphagus taiwanensis</name>
    <dbReference type="NCBI Taxonomy" id="1445656"/>
    <lineage>
        <taxon>Bacteria</taxon>
        <taxon>Pseudomonadati</taxon>
        <taxon>Bacteroidota</taxon>
        <taxon>Cytophagia</taxon>
        <taxon>Cytophagales</taxon>
        <taxon>Cyclobacteriaceae</taxon>
        <taxon>Algoriphagus</taxon>
    </lineage>
</organism>